<evidence type="ECO:0000256" key="13">
    <source>
        <dbReference type="PIRSR" id="PIRSR618044-1"/>
    </source>
</evidence>
<dbReference type="InterPro" id="IPR012338">
    <property type="entry name" value="Beta-lactam/transpept-like"/>
</dbReference>
<dbReference type="AlphaFoldDB" id="A0A2T7UN96"/>
<feature type="chain" id="PRO_5015738389" description="serine-type D-Ala-D-Ala carboxypeptidase" evidence="16">
    <location>
        <begin position="23"/>
        <end position="383"/>
    </location>
</feature>
<evidence type="ECO:0000256" key="16">
    <source>
        <dbReference type="SAM" id="SignalP"/>
    </source>
</evidence>
<dbReference type="OrthoDB" id="9795979at2"/>
<gene>
    <name evidence="18" type="ORF">DDE23_18410</name>
</gene>
<dbReference type="Pfam" id="PF07943">
    <property type="entry name" value="PBP5_C"/>
    <property type="match status" value="1"/>
</dbReference>
<comment type="catalytic activity">
    <reaction evidence="12">
        <text>Preferential cleavage: (Ac)2-L-Lys-D-Ala-|-D-Ala. Also transpeptidation of peptidyl-alanyl moieties that are N-acyl substituents of D-alanine.</text>
        <dbReference type="EC" id="3.4.16.4"/>
    </reaction>
</comment>
<keyword evidence="10" id="KW-0573">Peptidoglycan synthesis</keyword>
<evidence type="ECO:0000256" key="8">
    <source>
        <dbReference type="ARBA" id="ARBA00022801"/>
    </source>
</evidence>
<keyword evidence="11" id="KW-0961">Cell wall biogenesis/degradation</keyword>
<keyword evidence="19" id="KW-1185">Reference proteome</keyword>
<keyword evidence="9" id="KW-0133">Cell shape</keyword>
<dbReference type="GO" id="GO:0009252">
    <property type="term" value="P:peptidoglycan biosynthetic process"/>
    <property type="evidence" value="ECO:0007669"/>
    <property type="project" value="UniProtKB-UniPathway"/>
</dbReference>
<feature type="signal peptide" evidence="16">
    <location>
        <begin position="1"/>
        <end position="22"/>
    </location>
</feature>
<dbReference type="Proteomes" id="UP000244810">
    <property type="component" value="Unassembled WGS sequence"/>
</dbReference>
<evidence type="ECO:0000313" key="18">
    <source>
        <dbReference type="EMBL" id="PVE46162.1"/>
    </source>
</evidence>
<dbReference type="GO" id="GO:0009002">
    <property type="term" value="F:serine-type D-Ala-D-Ala carboxypeptidase activity"/>
    <property type="evidence" value="ECO:0007669"/>
    <property type="project" value="UniProtKB-EC"/>
</dbReference>
<dbReference type="PANTHER" id="PTHR21581:SF6">
    <property type="entry name" value="TRAFFICKING PROTEIN PARTICLE COMPLEX SUBUNIT 12"/>
    <property type="match status" value="1"/>
</dbReference>
<evidence type="ECO:0000256" key="7">
    <source>
        <dbReference type="ARBA" id="ARBA00022729"/>
    </source>
</evidence>
<reference evidence="18 19" key="1">
    <citation type="journal article" date="2011" name="Syst. Appl. Microbiol.">
        <title>Defluviimonas denitrificans gen. nov., sp. nov., and Pararhodobacter aggregans gen. nov., sp. nov., non-phototrophic Rhodobacteraceae from the biofilter of a marine aquaculture.</title>
        <authorList>
            <person name="Foesel B.U."/>
            <person name="Drake H.L."/>
            <person name="Schramm A."/>
        </authorList>
    </citation>
    <scope>NUCLEOTIDE SEQUENCE [LARGE SCALE GENOMIC DNA]</scope>
    <source>
        <strain evidence="18 19">D1-19</strain>
    </source>
</reference>
<dbReference type="InterPro" id="IPR001967">
    <property type="entry name" value="Peptidase_S11_N"/>
</dbReference>
<accession>A0A2T7UN96</accession>
<evidence type="ECO:0000256" key="10">
    <source>
        <dbReference type="ARBA" id="ARBA00022984"/>
    </source>
</evidence>
<evidence type="ECO:0000313" key="19">
    <source>
        <dbReference type="Proteomes" id="UP000244810"/>
    </source>
</evidence>
<dbReference type="InterPro" id="IPR037167">
    <property type="entry name" value="Peptidase_S11_C_sf"/>
</dbReference>
<evidence type="ECO:0000256" key="12">
    <source>
        <dbReference type="ARBA" id="ARBA00034000"/>
    </source>
</evidence>
<keyword evidence="7 16" id="KW-0732">Signal</keyword>
<evidence type="ECO:0000256" key="5">
    <source>
        <dbReference type="ARBA" id="ARBA00022645"/>
    </source>
</evidence>
<evidence type="ECO:0000256" key="9">
    <source>
        <dbReference type="ARBA" id="ARBA00022960"/>
    </source>
</evidence>
<dbReference type="InterPro" id="IPR012907">
    <property type="entry name" value="Peptidase_S11_C"/>
</dbReference>
<comment type="pathway">
    <text evidence="2">Cell wall biogenesis; peptidoglycan biosynthesis.</text>
</comment>
<keyword evidence="8" id="KW-0378">Hydrolase</keyword>
<dbReference type="EMBL" id="QDDR01000010">
    <property type="protein sequence ID" value="PVE46162.1"/>
    <property type="molecule type" value="Genomic_DNA"/>
</dbReference>
<keyword evidence="5 18" id="KW-0121">Carboxypeptidase</keyword>
<dbReference type="UniPathway" id="UPA00219"/>
<evidence type="ECO:0000256" key="11">
    <source>
        <dbReference type="ARBA" id="ARBA00023316"/>
    </source>
</evidence>
<evidence type="ECO:0000256" key="4">
    <source>
        <dbReference type="ARBA" id="ARBA00012448"/>
    </source>
</evidence>
<dbReference type="Gene3D" id="3.40.710.10">
    <property type="entry name" value="DD-peptidase/beta-lactamase superfamily"/>
    <property type="match status" value="1"/>
</dbReference>
<evidence type="ECO:0000256" key="6">
    <source>
        <dbReference type="ARBA" id="ARBA00022670"/>
    </source>
</evidence>
<dbReference type="GO" id="GO:0008360">
    <property type="term" value="P:regulation of cell shape"/>
    <property type="evidence" value="ECO:0007669"/>
    <property type="project" value="UniProtKB-KW"/>
</dbReference>
<dbReference type="InterPro" id="IPR018044">
    <property type="entry name" value="Peptidase_S11"/>
</dbReference>
<dbReference type="SUPFAM" id="SSF56601">
    <property type="entry name" value="beta-lactamase/transpeptidase-like"/>
    <property type="match status" value="1"/>
</dbReference>
<feature type="active site" description="Proton acceptor" evidence="13">
    <location>
        <position position="60"/>
    </location>
</feature>
<evidence type="ECO:0000256" key="14">
    <source>
        <dbReference type="PIRSR" id="PIRSR618044-2"/>
    </source>
</evidence>
<feature type="domain" description="Peptidase S11 D-Ala-D-Ala carboxypeptidase A C-terminal" evidence="17">
    <location>
        <begin position="269"/>
        <end position="360"/>
    </location>
</feature>
<dbReference type="InterPro" id="IPR015956">
    <property type="entry name" value="Peniciliin-bd_prot_C_sf"/>
</dbReference>
<dbReference type="SMART" id="SM00936">
    <property type="entry name" value="PBP5_C"/>
    <property type="match status" value="1"/>
</dbReference>
<organism evidence="18 19">
    <name type="scientific">Pararhodobacter aggregans</name>
    <dbReference type="NCBI Taxonomy" id="404875"/>
    <lineage>
        <taxon>Bacteria</taxon>
        <taxon>Pseudomonadati</taxon>
        <taxon>Pseudomonadota</taxon>
        <taxon>Alphaproteobacteria</taxon>
        <taxon>Rhodobacterales</taxon>
        <taxon>Paracoccaceae</taxon>
        <taxon>Pararhodobacter</taxon>
    </lineage>
</organism>
<keyword evidence="6" id="KW-0645">Protease</keyword>
<proteinExistence type="inferred from homology"/>
<comment type="function">
    <text evidence="1">Removes C-terminal D-alanyl residues from sugar-peptide cell wall precursors.</text>
</comment>
<evidence type="ECO:0000256" key="2">
    <source>
        <dbReference type="ARBA" id="ARBA00004752"/>
    </source>
</evidence>
<name>A0A2T7UN96_9RHOB</name>
<dbReference type="RefSeq" id="WP_107755076.1">
    <property type="nucleotide sequence ID" value="NZ_QBKF01000020.1"/>
</dbReference>
<dbReference type="EC" id="3.4.16.4" evidence="4"/>
<dbReference type="SUPFAM" id="SSF69189">
    <property type="entry name" value="Penicillin-binding protein associated domain"/>
    <property type="match status" value="1"/>
</dbReference>
<protein>
    <recommendedName>
        <fullName evidence="4">serine-type D-Ala-D-Ala carboxypeptidase</fullName>
        <ecNumber evidence="4">3.4.16.4</ecNumber>
    </recommendedName>
</protein>
<feature type="binding site" evidence="14">
    <location>
        <position position="219"/>
    </location>
    <ligand>
        <name>substrate</name>
    </ligand>
</feature>
<feature type="active site" description="Acyl-ester intermediate" evidence="13">
    <location>
        <position position="57"/>
    </location>
</feature>
<comment type="caution">
    <text evidence="18">The sequence shown here is derived from an EMBL/GenBank/DDBJ whole genome shotgun (WGS) entry which is preliminary data.</text>
</comment>
<dbReference type="PANTHER" id="PTHR21581">
    <property type="entry name" value="D-ALANYL-D-ALANINE CARBOXYPEPTIDASE"/>
    <property type="match status" value="1"/>
</dbReference>
<evidence type="ECO:0000259" key="17">
    <source>
        <dbReference type="SMART" id="SM00936"/>
    </source>
</evidence>
<dbReference type="GO" id="GO:0006508">
    <property type="term" value="P:proteolysis"/>
    <property type="evidence" value="ECO:0007669"/>
    <property type="project" value="UniProtKB-KW"/>
</dbReference>
<dbReference type="Gene3D" id="2.60.410.10">
    <property type="entry name" value="D-Ala-D-Ala carboxypeptidase, C-terminal domain"/>
    <property type="match status" value="1"/>
</dbReference>
<evidence type="ECO:0000256" key="1">
    <source>
        <dbReference type="ARBA" id="ARBA00003217"/>
    </source>
</evidence>
<sequence>MPLMRLLIATALLLAGTVAGFAQSPYGGRAPNYFILDVASGQILAQQNADIPLPPASMSKLMTLAMLLDALDQGRITLETTWSVSERAHAMGGSSMFLETRDRPTTEDLIRGLAVVSGNDAAVVIAEGLGGTEDSFAQMAQARAAQIGMTQTTIANSSGWPDPRHRMSLHDLGMLGRYLMVDHAEYYHYLAETEFTWNDITQPNRLPLLSAGIGMDGLKTGHTEEAGYSMVGSAHQGNRRIIFVFSGLNSTGERAEEAERIVNWAFRQFVEREVLESGQSIAEAEVWLGTAPTVPLVASQSLTVLMPAIEQGPVSARVEYDGPLAAPVQEGAEVARLIVEVPGLPDAYTMPLVAGASVPEGGIVPRMRTAAMVLGNQLGLTAP</sequence>
<comment type="similarity">
    <text evidence="3 15">Belongs to the peptidase S11 family.</text>
</comment>
<feature type="active site" evidence="13">
    <location>
        <position position="117"/>
    </location>
</feature>
<evidence type="ECO:0000256" key="3">
    <source>
        <dbReference type="ARBA" id="ARBA00007164"/>
    </source>
</evidence>
<dbReference type="GO" id="GO:0071555">
    <property type="term" value="P:cell wall organization"/>
    <property type="evidence" value="ECO:0007669"/>
    <property type="project" value="UniProtKB-KW"/>
</dbReference>
<dbReference type="PRINTS" id="PR00725">
    <property type="entry name" value="DADACBPTASE1"/>
</dbReference>
<evidence type="ECO:0000256" key="15">
    <source>
        <dbReference type="RuleBase" id="RU004016"/>
    </source>
</evidence>
<dbReference type="Pfam" id="PF00768">
    <property type="entry name" value="Peptidase_S11"/>
    <property type="match status" value="1"/>
</dbReference>